<dbReference type="AlphaFoldDB" id="A0A2K1J2H3"/>
<name>A0A2K1J2H3_PHYPA</name>
<keyword evidence="3" id="KW-1185">Reference proteome</keyword>
<dbReference type="EMBL" id="ABEU02000017">
    <property type="protein sequence ID" value="PNR35728.1"/>
    <property type="molecule type" value="Genomic_DNA"/>
</dbReference>
<evidence type="ECO:0000313" key="2">
    <source>
        <dbReference type="EnsemblPlants" id="PAC:32907806.CDS.1"/>
    </source>
</evidence>
<evidence type="ECO:0000313" key="1">
    <source>
        <dbReference type="EMBL" id="PNR35728.1"/>
    </source>
</evidence>
<organism evidence="1">
    <name type="scientific">Physcomitrium patens</name>
    <name type="common">Spreading-leaved earth moss</name>
    <name type="synonym">Physcomitrella patens</name>
    <dbReference type="NCBI Taxonomy" id="3218"/>
    <lineage>
        <taxon>Eukaryota</taxon>
        <taxon>Viridiplantae</taxon>
        <taxon>Streptophyta</taxon>
        <taxon>Embryophyta</taxon>
        <taxon>Bryophyta</taxon>
        <taxon>Bryophytina</taxon>
        <taxon>Bryopsida</taxon>
        <taxon>Funariidae</taxon>
        <taxon>Funariales</taxon>
        <taxon>Funariaceae</taxon>
        <taxon>Physcomitrium</taxon>
    </lineage>
</organism>
<accession>A0A2K1J2H3</accession>
<dbReference type="InParanoid" id="A0A2K1J2H3"/>
<sequence length="69" mass="7297">MARNIIPTEDDAIADPQPKVLKQESIILPVFSSTRICSFITSPHAGAPTSPVPTSGLSLSKLPTLRGLL</sequence>
<dbReference type="Proteomes" id="UP000006727">
    <property type="component" value="Chromosome 17"/>
</dbReference>
<dbReference type="Gramene" id="Pp3c17_2231V3.1">
    <property type="protein sequence ID" value="PAC:32907806.CDS.1"/>
    <property type="gene ID" value="Pp3c17_2231"/>
</dbReference>
<dbReference type="EnsemblPlants" id="Pp3c17_2231V3.1">
    <property type="protein sequence ID" value="PAC:32907806.CDS.1"/>
    <property type="gene ID" value="Pp3c17_2231"/>
</dbReference>
<reference evidence="1 3" key="1">
    <citation type="journal article" date="2008" name="Science">
        <title>The Physcomitrella genome reveals evolutionary insights into the conquest of land by plants.</title>
        <authorList>
            <person name="Rensing S."/>
            <person name="Lang D."/>
            <person name="Zimmer A."/>
            <person name="Terry A."/>
            <person name="Salamov A."/>
            <person name="Shapiro H."/>
            <person name="Nishiyama T."/>
            <person name="Perroud P.-F."/>
            <person name="Lindquist E."/>
            <person name="Kamisugi Y."/>
            <person name="Tanahashi T."/>
            <person name="Sakakibara K."/>
            <person name="Fujita T."/>
            <person name="Oishi K."/>
            <person name="Shin-I T."/>
            <person name="Kuroki Y."/>
            <person name="Toyoda A."/>
            <person name="Suzuki Y."/>
            <person name="Hashimoto A."/>
            <person name="Yamaguchi K."/>
            <person name="Sugano A."/>
            <person name="Kohara Y."/>
            <person name="Fujiyama A."/>
            <person name="Anterola A."/>
            <person name="Aoki S."/>
            <person name="Ashton N."/>
            <person name="Barbazuk W.B."/>
            <person name="Barker E."/>
            <person name="Bennetzen J."/>
            <person name="Bezanilla M."/>
            <person name="Blankenship R."/>
            <person name="Cho S.H."/>
            <person name="Dutcher S."/>
            <person name="Estelle M."/>
            <person name="Fawcett J.A."/>
            <person name="Gundlach H."/>
            <person name="Hanada K."/>
            <person name="Heyl A."/>
            <person name="Hicks K.A."/>
            <person name="Hugh J."/>
            <person name="Lohr M."/>
            <person name="Mayer K."/>
            <person name="Melkozernov A."/>
            <person name="Murata T."/>
            <person name="Nelson D."/>
            <person name="Pils B."/>
            <person name="Prigge M."/>
            <person name="Reiss B."/>
            <person name="Renner T."/>
            <person name="Rombauts S."/>
            <person name="Rushton P."/>
            <person name="Sanderfoot A."/>
            <person name="Schween G."/>
            <person name="Shiu S.-H."/>
            <person name="Stueber K."/>
            <person name="Theodoulou F.L."/>
            <person name="Tu H."/>
            <person name="Van de Peer Y."/>
            <person name="Verrier P.J."/>
            <person name="Waters E."/>
            <person name="Wood A."/>
            <person name="Yang L."/>
            <person name="Cove D."/>
            <person name="Cuming A."/>
            <person name="Hasebe M."/>
            <person name="Lucas S."/>
            <person name="Mishler D.B."/>
            <person name="Reski R."/>
            <person name="Grigoriev I."/>
            <person name="Quatrano R.S."/>
            <person name="Boore J.L."/>
        </authorList>
    </citation>
    <scope>NUCLEOTIDE SEQUENCE [LARGE SCALE GENOMIC DNA]</scope>
    <source>
        <strain evidence="2 3">cv. Gransden 2004</strain>
    </source>
</reference>
<reference evidence="2" key="3">
    <citation type="submission" date="2020-12" db="UniProtKB">
        <authorList>
            <consortium name="EnsemblPlants"/>
        </authorList>
    </citation>
    <scope>IDENTIFICATION</scope>
</reference>
<gene>
    <name evidence="1" type="ORF">PHYPA_021578</name>
</gene>
<protein>
    <submittedName>
        <fullName evidence="1 2">Uncharacterized protein</fullName>
    </submittedName>
</protein>
<proteinExistence type="predicted"/>
<evidence type="ECO:0000313" key="3">
    <source>
        <dbReference type="Proteomes" id="UP000006727"/>
    </source>
</evidence>
<reference evidence="1 3" key="2">
    <citation type="journal article" date="2018" name="Plant J.">
        <title>The Physcomitrella patens chromosome-scale assembly reveals moss genome structure and evolution.</title>
        <authorList>
            <person name="Lang D."/>
            <person name="Ullrich K.K."/>
            <person name="Murat F."/>
            <person name="Fuchs J."/>
            <person name="Jenkins J."/>
            <person name="Haas F.B."/>
            <person name="Piednoel M."/>
            <person name="Gundlach H."/>
            <person name="Van Bel M."/>
            <person name="Meyberg R."/>
            <person name="Vives C."/>
            <person name="Morata J."/>
            <person name="Symeonidi A."/>
            <person name="Hiss M."/>
            <person name="Muchero W."/>
            <person name="Kamisugi Y."/>
            <person name="Saleh O."/>
            <person name="Blanc G."/>
            <person name="Decker E.L."/>
            <person name="van Gessel N."/>
            <person name="Grimwood J."/>
            <person name="Hayes R.D."/>
            <person name="Graham S.W."/>
            <person name="Gunter L.E."/>
            <person name="McDaniel S.F."/>
            <person name="Hoernstein S.N.W."/>
            <person name="Larsson A."/>
            <person name="Li F.W."/>
            <person name="Perroud P.F."/>
            <person name="Phillips J."/>
            <person name="Ranjan P."/>
            <person name="Rokshar D.S."/>
            <person name="Rothfels C.J."/>
            <person name="Schneider L."/>
            <person name="Shu S."/>
            <person name="Stevenson D.W."/>
            <person name="Thummler F."/>
            <person name="Tillich M."/>
            <person name="Villarreal Aguilar J.C."/>
            <person name="Widiez T."/>
            <person name="Wong G.K."/>
            <person name="Wymore A."/>
            <person name="Zhang Y."/>
            <person name="Zimmer A.D."/>
            <person name="Quatrano R.S."/>
            <person name="Mayer K.F.X."/>
            <person name="Goodstein D."/>
            <person name="Casacuberta J.M."/>
            <person name="Vandepoele K."/>
            <person name="Reski R."/>
            <person name="Cuming A.C."/>
            <person name="Tuskan G.A."/>
            <person name="Maumus F."/>
            <person name="Salse J."/>
            <person name="Schmutz J."/>
            <person name="Rensing S.A."/>
        </authorList>
    </citation>
    <scope>NUCLEOTIDE SEQUENCE [LARGE SCALE GENOMIC DNA]</scope>
    <source>
        <strain evidence="2 3">cv. Gransden 2004</strain>
    </source>
</reference>